<sequence>MTARDRAARAESRPAVSHYAKAIAESRPESCSRWCSTASRSAPPAWFSASRSRTSASSTRPAGAHDDALGALGLVDFVLLDLAAPGAPRHDLVAALISNYDFKTRQSYVRGAGITVYRLAFTAALSLPRTPIFPVSLYQFHFSFVLFNQIDLGCKALVGVTNGRASIGIKRMGELDPRAFANACKKTLPKDDEQINSVLLCSKWKKEIENSGCHPFRVVTVNGKDKELLSEDNIKLRELKEHGGSLYSLVTTALREINEYNPSGRYPVPELWNYKEKRNLRKATRRNSSSSSCPTTLLESHTLHGCNWYSQDEYILSLNNMAFSSIFKMKVVFSGLHILQIWLVWLRGRNGGTSRTRHDEGAEAAAGRRRCWMRRRRSDGWMVAVAPVSDAARRPGCWTTRWHRCRMRRGDWTAVAPVLDVGGACRRPGAGAMRLGGGRRRRGDQAAGGGRIDVGAAGRPSGSPQGSFGSGKGAGGSGSSSSMTVSTLSLPGAPPLLYGEFLGWVEAVAR</sequence>
<dbReference type="InterPro" id="IPR005379">
    <property type="entry name" value="FDM1-5/IDN2_XH"/>
</dbReference>
<dbReference type="InterPro" id="IPR045177">
    <property type="entry name" value="FDM1-5/IDN2"/>
</dbReference>
<protein>
    <recommendedName>
        <fullName evidence="2">Factor of DNA methylation 1-5/IDN2 domain-containing protein</fullName>
    </recommendedName>
</protein>
<dbReference type="PANTHER" id="PTHR21596:SF73">
    <property type="entry name" value="FACTOR OF DNA METHYLATION 1-5_IDN2 DOMAIN-CONTAINING PROTEIN"/>
    <property type="match status" value="1"/>
</dbReference>
<dbReference type="Pfam" id="PF03469">
    <property type="entry name" value="XH"/>
    <property type="match status" value="1"/>
</dbReference>
<reference evidence="3" key="1">
    <citation type="submission" date="2015-04" db="UniProtKB">
        <authorList>
            <consortium name="EnsemblPlants"/>
        </authorList>
    </citation>
    <scope>IDENTIFICATION</scope>
</reference>
<feature type="compositionally biased region" description="Gly residues" evidence="1">
    <location>
        <begin position="468"/>
        <end position="478"/>
    </location>
</feature>
<evidence type="ECO:0000256" key="1">
    <source>
        <dbReference type="SAM" id="MobiDB-lite"/>
    </source>
</evidence>
<dbReference type="Proteomes" id="UP000026962">
    <property type="component" value="Chromosome 7"/>
</dbReference>
<evidence type="ECO:0000259" key="2">
    <source>
        <dbReference type="Pfam" id="PF03469"/>
    </source>
</evidence>
<proteinExistence type="predicted"/>
<dbReference type="EnsemblPlants" id="OPUNC07G00930.1">
    <property type="protein sequence ID" value="OPUNC07G00930.1"/>
    <property type="gene ID" value="OPUNC07G00930"/>
</dbReference>
<dbReference type="GO" id="GO:0080188">
    <property type="term" value="P:gene silencing by siRNA-directed DNA methylation"/>
    <property type="evidence" value="ECO:0007669"/>
    <property type="project" value="InterPro"/>
</dbReference>
<keyword evidence="4" id="KW-1185">Reference proteome</keyword>
<dbReference type="STRING" id="4537.A0A0E0LGB5"/>
<name>A0A0E0LGB5_ORYPU</name>
<reference evidence="3" key="2">
    <citation type="submission" date="2018-05" db="EMBL/GenBank/DDBJ databases">
        <title>OpunRS2 (Oryza punctata Reference Sequence Version 2).</title>
        <authorList>
            <person name="Zhang J."/>
            <person name="Kudrna D."/>
            <person name="Lee S."/>
            <person name="Talag J."/>
            <person name="Welchert J."/>
            <person name="Wing R.A."/>
        </authorList>
    </citation>
    <scope>NUCLEOTIDE SEQUENCE [LARGE SCALE GENOMIC DNA]</scope>
</reference>
<organism evidence="3">
    <name type="scientific">Oryza punctata</name>
    <name type="common">Red rice</name>
    <dbReference type="NCBI Taxonomy" id="4537"/>
    <lineage>
        <taxon>Eukaryota</taxon>
        <taxon>Viridiplantae</taxon>
        <taxon>Streptophyta</taxon>
        <taxon>Embryophyta</taxon>
        <taxon>Tracheophyta</taxon>
        <taxon>Spermatophyta</taxon>
        <taxon>Magnoliopsida</taxon>
        <taxon>Liliopsida</taxon>
        <taxon>Poales</taxon>
        <taxon>Poaceae</taxon>
        <taxon>BOP clade</taxon>
        <taxon>Oryzoideae</taxon>
        <taxon>Oryzeae</taxon>
        <taxon>Oryzinae</taxon>
        <taxon>Oryza</taxon>
    </lineage>
</organism>
<dbReference type="AlphaFoldDB" id="A0A0E0LGB5"/>
<dbReference type="HOGENOM" id="CLU_534632_0_0_1"/>
<evidence type="ECO:0000313" key="4">
    <source>
        <dbReference type="Proteomes" id="UP000026962"/>
    </source>
</evidence>
<feature type="compositionally biased region" description="Low complexity" evidence="1">
    <location>
        <begin position="458"/>
        <end position="467"/>
    </location>
</feature>
<dbReference type="PANTHER" id="PTHR21596">
    <property type="entry name" value="RIBONUCLEASE P SUBUNIT P38"/>
    <property type="match status" value="1"/>
</dbReference>
<evidence type="ECO:0000313" key="3">
    <source>
        <dbReference type="EnsemblPlants" id="OPUNC07G00930.1"/>
    </source>
</evidence>
<dbReference type="Gramene" id="OPUNC07G00930.1">
    <property type="protein sequence ID" value="OPUNC07G00930.1"/>
    <property type="gene ID" value="OPUNC07G00930"/>
</dbReference>
<feature type="region of interest" description="Disordered" evidence="1">
    <location>
        <begin position="432"/>
        <end position="486"/>
    </location>
</feature>
<feature type="domain" description="Factor of DNA methylation 1-5/IDN2" evidence="2">
    <location>
        <begin position="170"/>
        <end position="279"/>
    </location>
</feature>
<accession>A0A0E0LGB5</accession>